<dbReference type="InterPro" id="IPR050388">
    <property type="entry name" value="ABC_Ni/Peptide_Import"/>
</dbReference>
<dbReference type="SUPFAM" id="SSF52540">
    <property type="entry name" value="P-loop containing nucleoside triphosphate hydrolases"/>
    <property type="match status" value="1"/>
</dbReference>
<reference evidence="9 12" key="1">
    <citation type="journal article" date="2018" name="Int. J. Syst. Evol. Microbiol.">
        <title>Draft Genome Sequence of Faecalimonas umbilicata JCM 30896T, an Acetate-Producing Bacterium Isolated from Human Feces.</title>
        <authorList>
            <person name="Sakamoto M."/>
            <person name="Ikeyama N."/>
            <person name="Yuki M."/>
            <person name="Ohkuma M."/>
        </authorList>
    </citation>
    <scope>NUCLEOTIDE SEQUENCE [LARGE SCALE GENOMIC DNA]</scope>
    <source>
        <strain evidence="9 12">EGH7</strain>
    </source>
</reference>
<dbReference type="InterPro" id="IPR013563">
    <property type="entry name" value="Oligopep_ABC_C"/>
</dbReference>
<dbReference type="PANTHER" id="PTHR43297:SF2">
    <property type="entry name" value="DIPEPTIDE TRANSPORT ATP-BINDING PROTEIN DPPD"/>
    <property type="match status" value="1"/>
</dbReference>
<evidence type="ECO:0000256" key="6">
    <source>
        <dbReference type="ARBA" id="ARBA00022840"/>
    </source>
</evidence>
<dbReference type="Pfam" id="PF08352">
    <property type="entry name" value="oligo_HPY"/>
    <property type="match status" value="1"/>
</dbReference>
<comment type="subcellular location">
    <subcellularLocation>
        <location evidence="1">Cell membrane</location>
        <topology evidence="1">Peripheral membrane protein</topology>
    </subcellularLocation>
</comment>
<dbReference type="Pfam" id="PF00005">
    <property type="entry name" value="ABC_tran"/>
    <property type="match status" value="1"/>
</dbReference>
<organism evidence="10 11">
    <name type="scientific">Faecalimonas umbilicata</name>
    <dbReference type="NCBI Taxonomy" id="1912855"/>
    <lineage>
        <taxon>Bacteria</taxon>
        <taxon>Bacillati</taxon>
        <taxon>Bacillota</taxon>
        <taxon>Clostridia</taxon>
        <taxon>Lachnospirales</taxon>
        <taxon>Lachnospiraceae</taxon>
        <taxon>Faecalimonas</taxon>
    </lineage>
</organism>
<comment type="similarity">
    <text evidence="2">Belongs to the ABC transporter superfamily.</text>
</comment>
<dbReference type="PANTHER" id="PTHR43297">
    <property type="entry name" value="OLIGOPEPTIDE TRANSPORT ATP-BINDING PROTEIN APPD"/>
    <property type="match status" value="1"/>
</dbReference>
<dbReference type="InterPro" id="IPR003593">
    <property type="entry name" value="AAA+_ATPase"/>
</dbReference>
<evidence type="ECO:0000313" key="9">
    <source>
        <dbReference type="EMBL" id="GBU04077.1"/>
    </source>
</evidence>
<dbReference type="GO" id="GO:0015833">
    <property type="term" value="P:peptide transport"/>
    <property type="evidence" value="ECO:0007669"/>
    <property type="project" value="InterPro"/>
</dbReference>
<dbReference type="EMBL" id="SLZV01000001">
    <property type="protein sequence ID" value="TCS70302.1"/>
    <property type="molecule type" value="Genomic_DNA"/>
</dbReference>
<sequence>MEDIVLQVKDVTIGDKKSGYSIVDKVNIEVKKQQIVGIVGESGCGKSMTSLAIMQLMPVNIAIKEGQILFSGEELTALKEKELRKVRGKDISMIFQEPVRALHPLHKVGKQIEESLKIHTNLSKEDRKKQTISLMKSVGIPDAEMRYDQYPHQLSGGLNQRIMIAMAIAADPSLIIADEPTTALDVTIQAQILQLLRSLRERRGVSIILISHDLAVICENCDYVYVMYCGQIVEEADVRTFFQSPKHPYTQALIQASPDPEKKIDQLMAIKGTVPSIENIPEGCRFAERCPHKTERCTKVEPKLYEQNDGTKVKCFLFEEGR</sequence>
<evidence type="ECO:0000256" key="2">
    <source>
        <dbReference type="ARBA" id="ARBA00005417"/>
    </source>
</evidence>
<keyword evidence="12" id="KW-1185">Reference proteome</keyword>
<dbReference type="NCBIfam" id="TIGR01727">
    <property type="entry name" value="oligo_HPY"/>
    <property type="match status" value="1"/>
</dbReference>
<keyword evidence="7" id="KW-0472">Membrane</keyword>
<evidence type="ECO:0000256" key="5">
    <source>
        <dbReference type="ARBA" id="ARBA00022741"/>
    </source>
</evidence>
<name>A0A4R3JV11_9FIRM</name>
<evidence type="ECO:0000313" key="11">
    <source>
        <dbReference type="Proteomes" id="UP000294613"/>
    </source>
</evidence>
<feature type="domain" description="ABC transporter" evidence="8">
    <location>
        <begin position="6"/>
        <end position="254"/>
    </location>
</feature>
<keyword evidence="5" id="KW-0547">Nucleotide-binding</keyword>
<dbReference type="RefSeq" id="WP_016441520.1">
    <property type="nucleotide sequence ID" value="NZ_BHEO01000002.1"/>
</dbReference>
<dbReference type="Proteomes" id="UP000294613">
    <property type="component" value="Unassembled WGS sequence"/>
</dbReference>
<comment type="caution">
    <text evidence="10">The sequence shown here is derived from an EMBL/GenBank/DDBJ whole genome shotgun (WGS) entry which is preliminary data.</text>
</comment>
<evidence type="ECO:0000256" key="1">
    <source>
        <dbReference type="ARBA" id="ARBA00004202"/>
    </source>
</evidence>
<dbReference type="Proteomes" id="UP000702954">
    <property type="component" value="Unassembled WGS sequence"/>
</dbReference>
<accession>A0A4R3JV11</accession>
<reference evidence="10 11" key="2">
    <citation type="submission" date="2019-03" db="EMBL/GenBank/DDBJ databases">
        <title>Genomic Encyclopedia of Type Strains, Phase IV (KMG-IV): sequencing the most valuable type-strain genomes for metagenomic binning, comparative biology and taxonomic classification.</title>
        <authorList>
            <person name="Goeker M."/>
        </authorList>
    </citation>
    <scope>NUCLEOTIDE SEQUENCE [LARGE SCALE GENOMIC DNA]</scope>
    <source>
        <strain evidence="10 11">DSM 103426</strain>
    </source>
</reference>
<dbReference type="AlphaFoldDB" id="A0A4R3JV11"/>
<gene>
    <name evidence="9" type="primary">oppD_2</name>
    <name evidence="10" type="ORF">EDD74_101152</name>
    <name evidence="9" type="ORF">FAEUMB_06180</name>
</gene>
<protein>
    <submittedName>
        <fullName evidence="9">Peptide ABC transporter ATP-binding protein</fullName>
    </submittedName>
    <submittedName>
        <fullName evidence="10">Peptide/nickel transport system ATP-binding protein</fullName>
    </submittedName>
</protein>
<dbReference type="CDD" id="cd03257">
    <property type="entry name" value="ABC_NikE_OppD_transporters"/>
    <property type="match status" value="1"/>
</dbReference>
<keyword evidence="6 10" id="KW-0067">ATP-binding</keyword>
<dbReference type="FunFam" id="3.40.50.300:FF:000016">
    <property type="entry name" value="Oligopeptide ABC transporter ATP-binding component"/>
    <property type="match status" value="1"/>
</dbReference>
<evidence type="ECO:0000259" key="8">
    <source>
        <dbReference type="PROSITE" id="PS50893"/>
    </source>
</evidence>
<dbReference type="EMBL" id="BHEO01000002">
    <property type="protein sequence ID" value="GBU04077.1"/>
    <property type="molecule type" value="Genomic_DNA"/>
</dbReference>
<keyword evidence="3" id="KW-0813">Transport</keyword>
<evidence type="ECO:0000313" key="12">
    <source>
        <dbReference type="Proteomes" id="UP000702954"/>
    </source>
</evidence>
<dbReference type="SMART" id="SM00382">
    <property type="entry name" value="AAA"/>
    <property type="match status" value="1"/>
</dbReference>
<dbReference type="GO" id="GO:0016887">
    <property type="term" value="F:ATP hydrolysis activity"/>
    <property type="evidence" value="ECO:0007669"/>
    <property type="project" value="InterPro"/>
</dbReference>
<keyword evidence="4" id="KW-1003">Cell membrane</keyword>
<dbReference type="GO" id="GO:0005886">
    <property type="term" value="C:plasma membrane"/>
    <property type="evidence" value="ECO:0007669"/>
    <property type="project" value="UniProtKB-SubCell"/>
</dbReference>
<proteinExistence type="inferred from homology"/>
<dbReference type="InterPro" id="IPR027417">
    <property type="entry name" value="P-loop_NTPase"/>
</dbReference>
<evidence type="ECO:0000256" key="7">
    <source>
        <dbReference type="ARBA" id="ARBA00023136"/>
    </source>
</evidence>
<dbReference type="Gene3D" id="3.40.50.300">
    <property type="entry name" value="P-loop containing nucleotide triphosphate hydrolases"/>
    <property type="match status" value="1"/>
</dbReference>
<dbReference type="PROSITE" id="PS50893">
    <property type="entry name" value="ABC_TRANSPORTER_2"/>
    <property type="match status" value="1"/>
</dbReference>
<evidence type="ECO:0000313" key="10">
    <source>
        <dbReference type="EMBL" id="TCS70302.1"/>
    </source>
</evidence>
<evidence type="ECO:0000256" key="3">
    <source>
        <dbReference type="ARBA" id="ARBA00022448"/>
    </source>
</evidence>
<evidence type="ECO:0000256" key="4">
    <source>
        <dbReference type="ARBA" id="ARBA00022475"/>
    </source>
</evidence>
<dbReference type="InterPro" id="IPR003439">
    <property type="entry name" value="ABC_transporter-like_ATP-bd"/>
</dbReference>
<dbReference type="GO" id="GO:0005524">
    <property type="term" value="F:ATP binding"/>
    <property type="evidence" value="ECO:0007669"/>
    <property type="project" value="UniProtKB-KW"/>
</dbReference>